<reference evidence="5 6" key="1">
    <citation type="submission" date="2014-12" db="EMBL/GenBank/DDBJ databases">
        <title>Isolation of bacteria from lake water.</title>
        <authorList>
            <person name="Sheng K.-Y."/>
            <person name="Chin P.-S."/>
            <person name="Chan K.-G."/>
            <person name="Tan G.S."/>
        </authorList>
    </citation>
    <scope>NUCLEOTIDE SEQUENCE [LARGE SCALE GENOMIC DNA]</scope>
    <source>
        <strain evidence="5 6">KY4</strain>
    </source>
</reference>
<dbReference type="Pfam" id="PF00941">
    <property type="entry name" value="FAD_binding_5"/>
    <property type="match status" value="1"/>
</dbReference>
<dbReference type="InterPro" id="IPR036683">
    <property type="entry name" value="CO_DH_flav_C_dom_sf"/>
</dbReference>
<accession>A0A0D7K857</accession>
<dbReference type="InterPro" id="IPR051312">
    <property type="entry name" value="Diverse_Substr_Oxidored"/>
</dbReference>
<dbReference type="PANTHER" id="PTHR42659:SF2">
    <property type="entry name" value="XANTHINE DEHYDROGENASE SUBUNIT C-RELATED"/>
    <property type="match status" value="1"/>
</dbReference>
<protein>
    <submittedName>
        <fullName evidence="5">Carbon monoxide dehydrogenase</fullName>
    </submittedName>
</protein>
<dbReference type="InterPro" id="IPR036318">
    <property type="entry name" value="FAD-bd_PCMH-like_sf"/>
</dbReference>
<dbReference type="InterPro" id="IPR016169">
    <property type="entry name" value="FAD-bd_PCMH_sub2"/>
</dbReference>
<dbReference type="InterPro" id="IPR016166">
    <property type="entry name" value="FAD-bd_PCMH"/>
</dbReference>
<evidence type="ECO:0000256" key="1">
    <source>
        <dbReference type="ARBA" id="ARBA00022630"/>
    </source>
</evidence>
<dbReference type="InterPro" id="IPR002346">
    <property type="entry name" value="Mopterin_DH_FAD-bd"/>
</dbReference>
<dbReference type="Gene3D" id="3.30.390.50">
    <property type="entry name" value="CO dehydrogenase flavoprotein, C-terminal domain"/>
    <property type="match status" value="1"/>
</dbReference>
<dbReference type="STRING" id="80878.RP29_10855"/>
<comment type="caution">
    <text evidence="5">The sequence shown here is derived from an EMBL/GenBank/DDBJ whole genome shotgun (WGS) entry which is preliminary data.</text>
</comment>
<dbReference type="PANTHER" id="PTHR42659">
    <property type="entry name" value="XANTHINE DEHYDROGENASE SUBUNIT C-RELATED"/>
    <property type="match status" value="1"/>
</dbReference>
<dbReference type="SUPFAM" id="SSF56176">
    <property type="entry name" value="FAD-binding/transporter-associated domain-like"/>
    <property type="match status" value="1"/>
</dbReference>
<dbReference type="RefSeq" id="WP_044398257.1">
    <property type="nucleotide sequence ID" value="NZ_JXYQ01000032.1"/>
</dbReference>
<dbReference type="EMBL" id="JXYQ01000032">
    <property type="protein sequence ID" value="KJA10505.1"/>
    <property type="molecule type" value="Genomic_DNA"/>
</dbReference>
<evidence type="ECO:0000256" key="3">
    <source>
        <dbReference type="ARBA" id="ARBA00023002"/>
    </source>
</evidence>
<evidence type="ECO:0000313" key="6">
    <source>
        <dbReference type="Proteomes" id="UP000032566"/>
    </source>
</evidence>
<dbReference type="AlphaFoldDB" id="A0A0D7K857"/>
<gene>
    <name evidence="5" type="ORF">RP29_10855</name>
</gene>
<organism evidence="5 6">
    <name type="scientific">Acidovorax temperans</name>
    <dbReference type="NCBI Taxonomy" id="80878"/>
    <lineage>
        <taxon>Bacteria</taxon>
        <taxon>Pseudomonadati</taxon>
        <taxon>Pseudomonadota</taxon>
        <taxon>Betaproteobacteria</taxon>
        <taxon>Burkholderiales</taxon>
        <taxon>Comamonadaceae</taxon>
        <taxon>Acidovorax</taxon>
    </lineage>
</organism>
<dbReference type="Gene3D" id="3.30.43.10">
    <property type="entry name" value="Uridine Diphospho-n-acetylenolpyruvylglucosamine Reductase, domain 2"/>
    <property type="match status" value="1"/>
</dbReference>
<dbReference type="PROSITE" id="PS51387">
    <property type="entry name" value="FAD_PCMH"/>
    <property type="match status" value="1"/>
</dbReference>
<proteinExistence type="predicted"/>
<sequence>MYAFTFEAPASTAAAGQLIAQGGKLLAGGQSLLPSMRLRLANPEKIVDLNSIPELAGIRREANALVIGAMTRHADVAASSEVQAAIPALADLAAGIGDRQVRARGTLGGSVANNDPAACYPSAVLGLGATVITNRREIAADDFFVGMYTTALDEGEIITAVRFPIPKRAAYMKFKQPASRFSLVGVFVAQFDAGVRVAVTGASSCVFRHAGLEAALSRDFTPQAAAAVVIDPSDLNADLHASAAYRANLISVQTQRAVAKMTGA</sequence>
<evidence type="ECO:0000313" key="5">
    <source>
        <dbReference type="EMBL" id="KJA10505.1"/>
    </source>
</evidence>
<dbReference type="OrthoDB" id="9793944at2"/>
<dbReference type="InterPro" id="IPR005107">
    <property type="entry name" value="CO_DH_flav_C"/>
</dbReference>
<dbReference type="SMART" id="SM01092">
    <property type="entry name" value="CO_deh_flav_C"/>
    <property type="match status" value="1"/>
</dbReference>
<evidence type="ECO:0000259" key="4">
    <source>
        <dbReference type="PROSITE" id="PS51387"/>
    </source>
</evidence>
<evidence type="ECO:0000256" key="2">
    <source>
        <dbReference type="ARBA" id="ARBA00022827"/>
    </source>
</evidence>
<dbReference type="GO" id="GO:0071949">
    <property type="term" value="F:FAD binding"/>
    <property type="evidence" value="ECO:0007669"/>
    <property type="project" value="InterPro"/>
</dbReference>
<dbReference type="SUPFAM" id="SSF55447">
    <property type="entry name" value="CO dehydrogenase flavoprotein C-terminal domain-like"/>
    <property type="match status" value="1"/>
</dbReference>
<dbReference type="Proteomes" id="UP000032566">
    <property type="component" value="Unassembled WGS sequence"/>
</dbReference>
<feature type="domain" description="FAD-binding PCMH-type" evidence="4">
    <location>
        <begin position="1"/>
        <end position="168"/>
    </location>
</feature>
<name>A0A0D7K857_9BURK</name>
<dbReference type="InterPro" id="IPR016167">
    <property type="entry name" value="FAD-bd_PCMH_sub1"/>
</dbReference>
<keyword evidence="3" id="KW-0560">Oxidoreductase</keyword>
<dbReference type="GO" id="GO:0016491">
    <property type="term" value="F:oxidoreductase activity"/>
    <property type="evidence" value="ECO:0007669"/>
    <property type="project" value="UniProtKB-KW"/>
</dbReference>
<dbReference type="Gene3D" id="3.30.465.10">
    <property type="match status" value="1"/>
</dbReference>
<keyword evidence="6" id="KW-1185">Reference proteome</keyword>
<keyword evidence="1" id="KW-0285">Flavoprotein</keyword>
<keyword evidence="2" id="KW-0274">FAD</keyword>
<dbReference type="PATRIC" id="fig|80878.5.peg.1835"/>